<accession>A0A0A8YX33</accession>
<organism evidence="1">
    <name type="scientific">Arundo donax</name>
    <name type="common">Giant reed</name>
    <name type="synonym">Donax arundinaceus</name>
    <dbReference type="NCBI Taxonomy" id="35708"/>
    <lineage>
        <taxon>Eukaryota</taxon>
        <taxon>Viridiplantae</taxon>
        <taxon>Streptophyta</taxon>
        <taxon>Embryophyta</taxon>
        <taxon>Tracheophyta</taxon>
        <taxon>Spermatophyta</taxon>
        <taxon>Magnoliopsida</taxon>
        <taxon>Liliopsida</taxon>
        <taxon>Poales</taxon>
        <taxon>Poaceae</taxon>
        <taxon>PACMAD clade</taxon>
        <taxon>Arundinoideae</taxon>
        <taxon>Arundineae</taxon>
        <taxon>Arundo</taxon>
    </lineage>
</organism>
<proteinExistence type="predicted"/>
<dbReference type="AlphaFoldDB" id="A0A0A8YX33"/>
<protein>
    <submittedName>
        <fullName evidence="1">Uncharacterized protein</fullName>
    </submittedName>
</protein>
<reference evidence="1" key="1">
    <citation type="submission" date="2014-09" db="EMBL/GenBank/DDBJ databases">
        <authorList>
            <person name="Magalhaes I.L.F."/>
            <person name="Oliveira U."/>
            <person name="Santos F.R."/>
            <person name="Vidigal T.H.D.A."/>
            <person name="Brescovit A.D."/>
            <person name="Santos A.J."/>
        </authorList>
    </citation>
    <scope>NUCLEOTIDE SEQUENCE</scope>
    <source>
        <tissue evidence="1">Shoot tissue taken approximately 20 cm above the soil surface</tissue>
    </source>
</reference>
<dbReference type="EMBL" id="GBRH01268840">
    <property type="protein sequence ID" value="JAD29055.1"/>
    <property type="molecule type" value="Transcribed_RNA"/>
</dbReference>
<name>A0A0A8YX33_ARUDO</name>
<sequence>MVDGVHLHAVDKVEGMQVPNARET</sequence>
<evidence type="ECO:0000313" key="1">
    <source>
        <dbReference type="EMBL" id="JAD29055.1"/>
    </source>
</evidence>
<reference evidence="1" key="2">
    <citation type="journal article" date="2015" name="Data Brief">
        <title>Shoot transcriptome of the giant reed, Arundo donax.</title>
        <authorList>
            <person name="Barrero R.A."/>
            <person name="Guerrero F.D."/>
            <person name="Moolhuijzen P."/>
            <person name="Goolsby J.A."/>
            <person name="Tidwell J."/>
            <person name="Bellgard S.E."/>
            <person name="Bellgard M.I."/>
        </authorList>
    </citation>
    <scope>NUCLEOTIDE SEQUENCE</scope>
    <source>
        <tissue evidence="1">Shoot tissue taken approximately 20 cm above the soil surface</tissue>
    </source>
</reference>